<evidence type="ECO:0000256" key="6">
    <source>
        <dbReference type="SAM" id="MobiDB-lite"/>
    </source>
</evidence>
<dbReference type="EMBL" id="JADNYM010000018">
    <property type="protein sequence ID" value="MBG0740530.1"/>
    <property type="molecule type" value="Genomic_DNA"/>
</dbReference>
<dbReference type="PANTHER" id="PTHR47683">
    <property type="entry name" value="PSEUDOURIDINE SYNTHASE FAMILY PROTEIN-RELATED"/>
    <property type="match status" value="1"/>
</dbReference>
<dbReference type="CDD" id="cd00165">
    <property type="entry name" value="S4"/>
    <property type="match status" value="1"/>
</dbReference>
<gene>
    <name evidence="8" type="ORF">IV500_14205</name>
</gene>
<evidence type="ECO:0000313" key="9">
    <source>
        <dbReference type="Proteomes" id="UP000655366"/>
    </source>
</evidence>
<evidence type="ECO:0000259" key="7">
    <source>
        <dbReference type="SMART" id="SM00363"/>
    </source>
</evidence>
<comment type="caution">
    <text evidence="8">The sequence shown here is derived from an EMBL/GenBank/DDBJ whole genome shotgun (WGS) entry which is preliminary data.</text>
</comment>
<feature type="region of interest" description="Disordered" evidence="6">
    <location>
        <begin position="1"/>
        <end position="251"/>
    </location>
</feature>
<dbReference type="SMART" id="SM00363">
    <property type="entry name" value="S4"/>
    <property type="match status" value="1"/>
</dbReference>
<dbReference type="GO" id="GO:0000455">
    <property type="term" value="P:enzyme-directed rRNA pseudouridine synthesis"/>
    <property type="evidence" value="ECO:0007669"/>
    <property type="project" value="UniProtKB-ARBA"/>
</dbReference>
<dbReference type="AlphaFoldDB" id="A0A931G6D3"/>
<reference evidence="8 9" key="1">
    <citation type="submission" date="2020-11" db="EMBL/GenBank/DDBJ databases">
        <title>Arthrobacter antarcticus sp. nov., isolated from Antarctic Soil.</title>
        <authorList>
            <person name="Li J."/>
        </authorList>
    </citation>
    <scope>NUCLEOTIDE SEQUENCE [LARGE SCALE GENOMIC DNA]</scope>
    <source>
        <strain evidence="8 9">Z1-20</strain>
    </source>
</reference>
<proteinExistence type="inferred from homology"/>
<sequence>MTPSHRSDDSGRGPSGQGRDQDRNQPRNGGPRGGAPRSVGSRTGGSGTGSSRSDRSGSDAPRSQGARGGERRTSTPWSGDRESAAPRSDDRRAGAPRSDDRRSAPRSDDRRAGAPRSDDRRSAPRSDDRRAGAPRSDDRWSAPRSDDRQAGAPRSNAPYARAPGSGAPRIGNGTGGPSKFGAARNSTSPGPGKSGAAKSAGVKSGAPKSGAPRGPRAFGNERFGGNLGPVKNRPTEQNRRREDQGPYVDMHDPDGIRLQKLMASAGVASRRVCEDMIEAGRVEVDGQIINEVGLRVDPKKVAITVDGIRLQLDESQVYMVFNKPKGVVSTMDDPEGRPCISDFLKNRHGNERLFHVGRLDTATEGLLLLTNDGELANRLSHPKYEVPKTYMAQVRGPMGQGVGARMRDGIELEDGVARVDSFKLVDSTPGHILVEVVLHSGKNRIVRRLFDAVGYPVERLVRVQVGPIRMNDQRQGSIRVLGRQEVGHLLASVGL</sequence>
<evidence type="ECO:0000256" key="2">
    <source>
        <dbReference type="ARBA" id="ARBA00008348"/>
    </source>
</evidence>
<dbReference type="InterPro" id="IPR018496">
    <property type="entry name" value="PsdUridine_synth_RsuA/RluB_CS"/>
</dbReference>
<dbReference type="InterPro" id="IPR036986">
    <property type="entry name" value="S4_RNA-bd_sf"/>
</dbReference>
<evidence type="ECO:0000313" key="8">
    <source>
        <dbReference type="EMBL" id="MBG0740530.1"/>
    </source>
</evidence>
<dbReference type="PANTHER" id="PTHR47683:SF2">
    <property type="entry name" value="RNA-BINDING S4 DOMAIN-CONTAINING PROTEIN"/>
    <property type="match status" value="1"/>
</dbReference>
<feature type="compositionally biased region" description="Basic and acidic residues" evidence="6">
    <location>
        <begin position="1"/>
        <end position="11"/>
    </location>
</feature>
<dbReference type="InterPro" id="IPR020103">
    <property type="entry name" value="PsdUridine_synth_cat_dom_sf"/>
</dbReference>
<dbReference type="Pfam" id="PF00849">
    <property type="entry name" value="PseudoU_synth_2"/>
    <property type="match status" value="1"/>
</dbReference>
<evidence type="ECO:0000256" key="1">
    <source>
        <dbReference type="ARBA" id="ARBA00000073"/>
    </source>
</evidence>
<dbReference type="Gene3D" id="3.10.290.10">
    <property type="entry name" value="RNA-binding S4 domain"/>
    <property type="match status" value="1"/>
</dbReference>
<comment type="catalytic activity">
    <reaction evidence="1">
        <text>a uridine in RNA = a pseudouridine in RNA</text>
        <dbReference type="Rhea" id="RHEA:48348"/>
        <dbReference type="Rhea" id="RHEA-COMP:12068"/>
        <dbReference type="Rhea" id="RHEA-COMP:12069"/>
        <dbReference type="ChEBI" id="CHEBI:65314"/>
        <dbReference type="ChEBI" id="CHEBI:65315"/>
    </reaction>
</comment>
<protein>
    <recommendedName>
        <fullName evidence="5">Pseudouridine synthase</fullName>
        <ecNumber evidence="5">5.4.99.-</ecNumber>
    </recommendedName>
</protein>
<dbReference type="GO" id="GO:0003723">
    <property type="term" value="F:RNA binding"/>
    <property type="evidence" value="ECO:0007669"/>
    <property type="project" value="UniProtKB-KW"/>
</dbReference>
<feature type="compositionally biased region" description="Basic and acidic residues" evidence="6">
    <location>
        <begin position="233"/>
        <end position="251"/>
    </location>
</feature>
<dbReference type="InterPro" id="IPR050343">
    <property type="entry name" value="RsuA_PseudoU_synthase"/>
</dbReference>
<keyword evidence="9" id="KW-1185">Reference proteome</keyword>
<dbReference type="CDD" id="cd02870">
    <property type="entry name" value="PseudoU_synth_RsuA_like"/>
    <property type="match status" value="1"/>
</dbReference>
<feature type="compositionally biased region" description="Basic and acidic residues" evidence="6">
    <location>
        <begin position="68"/>
        <end position="149"/>
    </location>
</feature>
<dbReference type="InterPro" id="IPR006145">
    <property type="entry name" value="PsdUridine_synth_RsuA/RluA"/>
</dbReference>
<dbReference type="PROSITE" id="PS01149">
    <property type="entry name" value="PSI_RSU"/>
    <property type="match status" value="1"/>
</dbReference>
<accession>A0A931G6D3</accession>
<dbReference type="InterPro" id="IPR042092">
    <property type="entry name" value="PsdUridine_s_RsuA/RluB/E/F_cat"/>
</dbReference>
<keyword evidence="3 5" id="KW-0413">Isomerase</keyword>
<dbReference type="Gene3D" id="3.30.70.1560">
    <property type="entry name" value="Alpha-L RNA-binding motif"/>
    <property type="match status" value="1"/>
</dbReference>
<dbReference type="EC" id="5.4.99.-" evidence="5"/>
<dbReference type="Pfam" id="PF01479">
    <property type="entry name" value="S4"/>
    <property type="match status" value="1"/>
</dbReference>
<dbReference type="FunFam" id="3.10.290.10:FF:000003">
    <property type="entry name" value="Pseudouridine synthase"/>
    <property type="match status" value="1"/>
</dbReference>
<dbReference type="NCBIfam" id="TIGR00093">
    <property type="entry name" value="pseudouridine synthase"/>
    <property type="match status" value="1"/>
</dbReference>
<dbReference type="SUPFAM" id="SSF55174">
    <property type="entry name" value="Alpha-L RNA-binding motif"/>
    <property type="match status" value="1"/>
</dbReference>
<dbReference type="InterPro" id="IPR000748">
    <property type="entry name" value="PsdUridine_synth_RsuA/RluB/E/F"/>
</dbReference>
<comment type="similarity">
    <text evidence="2 5">Belongs to the pseudouridine synthase RsuA family.</text>
</comment>
<feature type="compositionally biased region" description="Low complexity" evidence="6">
    <location>
        <begin position="26"/>
        <end position="41"/>
    </location>
</feature>
<feature type="compositionally biased region" description="Low complexity" evidence="6">
    <location>
        <begin position="188"/>
        <end position="211"/>
    </location>
</feature>
<dbReference type="PROSITE" id="PS50889">
    <property type="entry name" value="S4"/>
    <property type="match status" value="1"/>
</dbReference>
<dbReference type="InterPro" id="IPR002942">
    <property type="entry name" value="S4_RNA-bd"/>
</dbReference>
<feature type="domain" description="RNA-binding S4" evidence="7">
    <location>
        <begin position="256"/>
        <end position="313"/>
    </location>
</feature>
<evidence type="ECO:0000256" key="5">
    <source>
        <dbReference type="RuleBase" id="RU003887"/>
    </source>
</evidence>
<name>A0A931G6D3_9MICC</name>
<dbReference type="InterPro" id="IPR020094">
    <property type="entry name" value="TruA/RsuA/RluB/E/F_N"/>
</dbReference>
<dbReference type="GO" id="GO:0120159">
    <property type="term" value="F:rRNA pseudouridine synthase activity"/>
    <property type="evidence" value="ECO:0007669"/>
    <property type="project" value="UniProtKB-ARBA"/>
</dbReference>
<dbReference type="SUPFAM" id="SSF55120">
    <property type="entry name" value="Pseudouridine synthase"/>
    <property type="match status" value="1"/>
</dbReference>
<organism evidence="8 9">
    <name type="scientific">Arthrobacter terrae</name>
    <dbReference type="NCBI Taxonomy" id="2935737"/>
    <lineage>
        <taxon>Bacteria</taxon>
        <taxon>Bacillati</taxon>
        <taxon>Actinomycetota</taxon>
        <taxon>Actinomycetes</taxon>
        <taxon>Micrococcales</taxon>
        <taxon>Micrococcaceae</taxon>
        <taxon>Arthrobacter</taxon>
    </lineage>
</organism>
<evidence type="ECO:0000256" key="3">
    <source>
        <dbReference type="ARBA" id="ARBA00023235"/>
    </source>
</evidence>
<keyword evidence="4" id="KW-0694">RNA-binding</keyword>
<dbReference type="Proteomes" id="UP000655366">
    <property type="component" value="Unassembled WGS sequence"/>
</dbReference>
<evidence type="ECO:0000256" key="4">
    <source>
        <dbReference type="PROSITE-ProRule" id="PRU00182"/>
    </source>
</evidence>
<dbReference type="Gene3D" id="3.30.70.580">
    <property type="entry name" value="Pseudouridine synthase I, catalytic domain, N-terminal subdomain"/>
    <property type="match status" value="1"/>
</dbReference>